<evidence type="ECO:0000313" key="7">
    <source>
        <dbReference type="EMBL" id="CNH81450.1"/>
    </source>
</evidence>
<dbReference type="InterPro" id="IPR036162">
    <property type="entry name" value="Resolvase-like_N_sf"/>
</dbReference>
<dbReference type="Gene3D" id="3.40.50.1390">
    <property type="entry name" value="Resolvase, N-terminal catalytic domain"/>
    <property type="match status" value="1"/>
</dbReference>
<keyword evidence="2" id="KW-0238">DNA-binding</keyword>
<feature type="domain" description="Resolvase/invertase-type recombinase catalytic" evidence="5">
    <location>
        <begin position="7"/>
        <end position="164"/>
    </location>
</feature>
<feature type="domain" description="Recombinase" evidence="6">
    <location>
        <begin position="176"/>
        <end position="282"/>
    </location>
</feature>
<dbReference type="EMBL" id="CQAZ01000017">
    <property type="protein sequence ID" value="CNH81450.1"/>
    <property type="molecule type" value="Genomic_DNA"/>
</dbReference>
<dbReference type="InterPro" id="IPR006119">
    <property type="entry name" value="Resolv_N"/>
</dbReference>
<dbReference type="Pfam" id="PF13408">
    <property type="entry name" value="Zn_ribbon_recom"/>
    <property type="match status" value="1"/>
</dbReference>
<dbReference type="PANTHER" id="PTHR30461">
    <property type="entry name" value="DNA-INVERTASE FROM LAMBDOID PROPHAGE"/>
    <property type="match status" value="1"/>
</dbReference>
<dbReference type="PANTHER" id="PTHR30461:SF2">
    <property type="entry name" value="SERINE RECOMBINASE PINE-RELATED"/>
    <property type="match status" value="1"/>
</dbReference>
<dbReference type="Pfam" id="PF00239">
    <property type="entry name" value="Resolvase"/>
    <property type="match status" value="1"/>
</dbReference>
<gene>
    <name evidence="7" type="ORF">ERS008529_02195</name>
</gene>
<dbReference type="InterPro" id="IPR038109">
    <property type="entry name" value="DNA_bind_recomb_sf"/>
</dbReference>
<evidence type="ECO:0000256" key="1">
    <source>
        <dbReference type="ARBA" id="ARBA00022908"/>
    </source>
</evidence>
<dbReference type="Proteomes" id="UP000045840">
    <property type="component" value="Unassembled WGS sequence"/>
</dbReference>
<sequence length="539" mass="60999">MVNKLVKPHIYLRVSNSKQQYGSGLDEQRDRIEQYIKSNHHLFTADYHEWVDIGFSAYKNKNIVDGKLGELVELVNVGKLGAGDHLIVYSIDRLSRRASWDEKTIQLIVSAGIRIHDITTPVVLDRDDPFSKIIFELILSRGHNESVVKSERSRSGWDAKHKHMVESGITMTKRLPRWLDWDATKGLVIKPREVSIIKRIFNSYVEGMSGPYLAKTLNAEKLLINDALWRPNAITKLIKDERLVGSFRGIKTQVVVPNIFPVIIEKDLFELANKRLSVNSAGIKGRVRVSKDDREVRNIITGICRCGLCGGPVSTSTNSIGVTYIRCRNRINFETCSNGGIRLDFTERALLGHIKQIDFQKLINNKHDDISELDLLNSEMELLLSDQAQCMTQIEERKKNKKSVSLPFAVALTDLNDRIGDVQGKINHISVSEPIERFEDYDIDMLCDVTNIPLRMNIRKMLTQVIETVSFVNTGGMGMIKINYVSSDLYAHLITFAKKTGEVLSVFAGNDKMIEFSDGADVVVYDKEKKTYTLNGDVV</sequence>
<dbReference type="InterPro" id="IPR050639">
    <property type="entry name" value="SSR_resolvase"/>
</dbReference>
<dbReference type="InterPro" id="IPR011109">
    <property type="entry name" value="DNA_bind_recombinase_dom"/>
</dbReference>
<evidence type="ECO:0000256" key="3">
    <source>
        <dbReference type="ARBA" id="ARBA00023172"/>
    </source>
</evidence>
<dbReference type="SMART" id="SM00857">
    <property type="entry name" value="Resolvase"/>
    <property type="match status" value="1"/>
</dbReference>
<dbReference type="PROSITE" id="PS00398">
    <property type="entry name" value="RECOMBINASES_2"/>
    <property type="match status" value="1"/>
</dbReference>
<evidence type="ECO:0000256" key="2">
    <source>
        <dbReference type="ARBA" id="ARBA00023125"/>
    </source>
</evidence>
<dbReference type="PROSITE" id="PS51737">
    <property type="entry name" value="RECOMBINASE_DNA_BIND"/>
    <property type="match status" value="1"/>
</dbReference>
<proteinExistence type="predicted"/>
<evidence type="ECO:0000313" key="8">
    <source>
        <dbReference type="Proteomes" id="UP000045840"/>
    </source>
</evidence>
<keyword evidence="3" id="KW-0233">DNA recombination</keyword>
<organism evidence="7 8">
    <name type="scientific">Yersinia pekkanenii</name>
    <dbReference type="NCBI Taxonomy" id="1288385"/>
    <lineage>
        <taxon>Bacteria</taxon>
        <taxon>Pseudomonadati</taxon>
        <taxon>Pseudomonadota</taxon>
        <taxon>Gammaproteobacteria</taxon>
        <taxon>Enterobacterales</taxon>
        <taxon>Yersiniaceae</taxon>
        <taxon>Yersinia</taxon>
    </lineage>
</organism>
<dbReference type="CDD" id="cd00338">
    <property type="entry name" value="Ser_Recombinase"/>
    <property type="match status" value="1"/>
</dbReference>
<evidence type="ECO:0000259" key="6">
    <source>
        <dbReference type="PROSITE" id="PS51737"/>
    </source>
</evidence>
<accession>A0A0T9PTZ0</accession>
<dbReference type="GO" id="GO:0000150">
    <property type="term" value="F:DNA strand exchange activity"/>
    <property type="evidence" value="ECO:0007669"/>
    <property type="project" value="InterPro"/>
</dbReference>
<dbReference type="InterPro" id="IPR025827">
    <property type="entry name" value="Zn_ribbon_recom_dom"/>
</dbReference>
<evidence type="ECO:0000256" key="4">
    <source>
        <dbReference type="PIRSR" id="PIRSR606118-50"/>
    </source>
</evidence>
<dbReference type="SUPFAM" id="SSF53041">
    <property type="entry name" value="Resolvase-like"/>
    <property type="match status" value="1"/>
</dbReference>
<keyword evidence="1" id="KW-0229">DNA integration</keyword>
<reference evidence="8" key="1">
    <citation type="submission" date="2015-03" db="EMBL/GenBank/DDBJ databases">
        <authorList>
            <consortium name="Pathogen Informatics"/>
        </authorList>
    </citation>
    <scope>NUCLEOTIDE SEQUENCE [LARGE SCALE GENOMIC DNA]</scope>
    <source>
        <strain evidence="8">A125KOH2</strain>
    </source>
</reference>
<dbReference type="InterPro" id="IPR006118">
    <property type="entry name" value="Recombinase_CS"/>
</dbReference>
<feature type="active site" description="O-(5'-phospho-DNA)-serine intermediate" evidence="4">
    <location>
        <position position="15"/>
    </location>
</feature>
<dbReference type="GO" id="GO:0003677">
    <property type="term" value="F:DNA binding"/>
    <property type="evidence" value="ECO:0007669"/>
    <property type="project" value="UniProtKB-KW"/>
</dbReference>
<dbReference type="Gene3D" id="3.90.1750.20">
    <property type="entry name" value="Putative Large Serine Recombinase, Chain B, Domain 2"/>
    <property type="match status" value="1"/>
</dbReference>
<evidence type="ECO:0000259" key="5">
    <source>
        <dbReference type="PROSITE" id="PS51736"/>
    </source>
</evidence>
<dbReference type="Pfam" id="PF07508">
    <property type="entry name" value="Recombinase"/>
    <property type="match status" value="1"/>
</dbReference>
<dbReference type="RefSeq" id="WP_049613123.1">
    <property type="nucleotide sequence ID" value="NZ_CQAZ01000017.1"/>
</dbReference>
<name>A0A0T9PTZ0_9GAMM</name>
<dbReference type="AlphaFoldDB" id="A0A0T9PTZ0"/>
<protein>
    <submittedName>
        <fullName evidence="7">Resolvase, N terminal domain</fullName>
    </submittedName>
</protein>
<dbReference type="GO" id="GO:0015074">
    <property type="term" value="P:DNA integration"/>
    <property type="evidence" value="ECO:0007669"/>
    <property type="project" value="UniProtKB-KW"/>
</dbReference>
<dbReference type="PROSITE" id="PS51736">
    <property type="entry name" value="RECOMBINASES_3"/>
    <property type="match status" value="1"/>
</dbReference>